<reference evidence="6" key="1">
    <citation type="submission" date="2018-05" db="EMBL/GenBank/DDBJ databases">
        <authorList>
            <person name="Lanie J.A."/>
            <person name="Ng W.-L."/>
            <person name="Kazmierczak K.M."/>
            <person name="Andrzejewski T.M."/>
            <person name="Davidsen T.M."/>
            <person name="Wayne K.J."/>
            <person name="Tettelin H."/>
            <person name="Glass J.I."/>
            <person name="Rusch D."/>
            <person name="Podicherti R."/>
            <person name="Tsui H.-C.T."/>
            <person name="Winkler M.E."/>
        </authorList>
    </citation>
    <scope>NUCLEOTIDE SEQUENCE</scope>
</reference>
<dbReference type="SUPFAM" id="SSF56053">
    <property type="entry name" value="Ribosomal protein L6"/>
    <property type="match status" value="2"/>
</dbReference>
<evidence type="ECO:0000256" key="2">
    <source>
        <dbReference type="ARBA" id="ARBA00022980"/>
    </source>
</evidence>
<proteinExistence type="inferred from homology"/>
<organism evidence="6">
    <name type="scientific">marine metagenome</name>
    <dbReference type="NCBI Taxonomy" id="408172"/>
    <lineage>
        <taxon>unclassified sequences</taxon>
        <taxon>metagenomes</taxon>
        <taxon>ecological metagenomes</taxon>
    </lineage>
</organism>
<dbReference type="InterPro" id="IPR002358">
    <property type="entry name" value="Ribosomal_uL6_CS"/>
</dbReference>
<accession>A0A381NZ79</accession>
<dbReference type="HAMAP" id="MF_01365_B">
    <property type="entry name" value="Ribosomal_uL6_B"/>
    <property type="match status" value="1"/>
</dbReference>
<dbReference type="Gene3D" id="3.90.930.12">
    <property type="entry name" value="Ribosomal protein L6, alpha-beta domain"/>
    <property type="match status" value="2"/>
</dbReference>
<evidence type="ECO:0000313" key="6">
    <source>
        <dbReference type="EMBL" id="SUZ59951.1"/>
    </source>
</evidence>
<dbReference type="InterPro" id="IPR036789">
    <property type="entry name" value="Ribosomal_uL6-like_a/b-dom_sf"/>
</dbReference>
<gene>
    <name evidence="6" type="ORF">METZ01_LOCUS12805</name>
</gene>
<feature type="domain" description="Large ribosomal subunit protein uL6 alpha-beta" evidence="5">
    <location>
        <begin position="91"/>
        <end position="164"/>
    </location>
</feature>
<evidence type="ECO:0000256" key="4">
    <source>
        <dbReference type="SAM" id="MobiDB-lite"/>
    </source>
</evidence>
<dbReference type="PROSITE" id="PS00525">
    <property type="entry name" value="RIBOSOMAL_L6_1"/>
    <property type="match status" value="1"/>
</dbReference>
<dbReference type="InterPro" id="IPR020040">
    <property type="entry name" value="Ribosomal_uL6_a/b-dom"/>
</dbReference>
<feature type="region of interest" description="Disordered" evidence="4">
    <location>
        <begin position="152"/>
        <end position="177"/>
    </location>
</feature>
<dbReference type="Pfam" id="PF00347">
    <property type="entry name" value="Ribosomal_L6"/>
    <property type="match status" value="2"/>
</dbReference>
<dbReference type="PANTHER" id="PTHR11655:SF14">
    <property type="entry name" value="LARGE RIBOSOMAL SUBUNIT PROTEIN UL6M"/>
    <property type="match status" value="1"/>
</dbReference>
<dbReference type="InterPro" id="IPR019906">
    <property type="entry name" value="Ribosomal_uL6_bac-type"/>
</dbReference>
<evidence type="ECO:0000256" key="1">
    <source>
        <dbReference type="ARBA" id="ARBA00009356"/>
    </source>
</evidence>
<dbReference type="AlphaFoldDB" id="A0A381NZ79"/>
<dbReference type="PRINTS" id="PR00059">
    <property type="entry name" value="RIBOSOMALL6"/>
</dbReference>
<comment type="similarity">
    <text evidence="1">Belongs to the universal ribosomal protein uL6 family.</text>
</comment>
<protein>
    <recommendedName>
        <fullName evidence="5">Large ribosomal subunit protein uL6 alpha-beta domain-containing protein</fullName>
    </recommendedName>
</protein>
<dbReference type="NCBIfam" id="TIGR03654">
    <property type="entry name" value="L6_bact"/>
    <property type="match status" value="1"/>
</dbReference>
<name>A0A381NZ79_9ZZZZ</name>
<dbReference type="InterPro" id="IPR000702">
    <property type="entry name" value="Ribosomal_uL6-like"/>
</dbReference>
<sequence length="177" mass="19480">MAKTFLKPINIPSEVSLSCKDKSILAKGKLGELVLNVHSDVELLIDDEKISFSPSNELPQTLALTGTMRALTKNIIEGVSVGFERKLEINGVGYRAKLSGNKLELSLGFSHPVVYELPEAVSAEVPSQTEIVLKSADKQMIGQVAAEIRSFRPPEPYKGKGVRYSNERIRRKESKKA</sequence>
<dbReference type="FunFam" id="3.90.930.12:FF:000001">
    <property type="entry name" value="50S ribosomal protein L6"/>
    <property type="match status" value="1"/>
</dbReference>
<feature type="domain" description="Large ribosomal subunit protein uL6 alpha-beta" evidence="5">
    <location>
        <begin position="11"/>
        <end position="82"/>
    </location>
</feature>
<dbReference type="PANTHER" id="PTHR11655">
    <property type="entry name" value="60S/50S RIBOSOMAL PROTEIN L6/L9"/>
    <property type="match status" value="1"/>
</dbReference>
<keyword evidence="2" id="KW-0689">Ribosomal protein</keyword>
<feature type="compositionally biased region" description="Basic and acidic residues" evidence="4">
    <location>
        <begin position="165"/>
        <end position="177"/>
    </location>
</feature>
<keyword evidence="3" id="KW-0687">Ribonucleoprotein</keyword>
<dbReference type="GO" id="GO:0019843">
    <property type="term" value="F:rRNA binding"/>
    <property type="evidence" value="ECO:0007669"/>
    <property type="project" value="InterPro"/>
</dbReference>
<evidence type="ECO:0000256" key="3">
    <source>
        <dbReference type="ARBA" id="ARBA00023274"/>
    </source>
</evidence>
<evidence type="ECO:0000259" key="5">
    <source>
        <dbReference type="Pfam" id="PF00347"/>
    </source>
</evidence>
<dbReference type="GO" id="GO:0022625">
    <property type="term" value="C:cytosolic large ribosomal subunit"/>
    <property type="evidence" value="ECO:0007669"/>
    <property type="project" value="TreeGrafter"/>
</dbReference>
<dbReference type="GO" id="GO:0002181">
    <property type="term" value="P:cytoplasmic translation"/>
    <property type="evidence" value="ECO:0007669"/>
    <property type="project" value="TreeGrafter"/>
</dbReference>
<dbReference type="GO" id="GO:0003735">
    <property type="term" value="F:structural constituent of ribosome"/>
    <property type="evidence" value="ECO:0007669"/>
    <property type="project" value="InterPro"/>
</dbReference>
<dbReference type="EMBL" id="UINC01000710">
    <property type="protein sequence ID" value="SUZ59951.1"/>
    <property type="molecule type" value="Genomic_DNA"/>
</dbReference>
<dbReference type="PIRSF" id="PIRSF002162">
    <property type="entry name" value="Ribosomal_L6"/>
    <property type="match status" value="1"/>
</dbReference>